<keyword evidence="1" id="KW-1133">Transmembrane helix</keyword>
<sequence>MSHNLASTICGTRTWRLFIYVLFLFQSVCNWLLVNRLFILVNYPFSSSPCTGLALNSLQQYWLILYMDNFNCFVYIPQPEVPCLMSYEI</sequence>
<dbReference type="AlphaFoldDB" id="A0A5N6EM09"/>
<dbReference type="EMBL" id="ML733447">
    <property type="protein sequence ID" value="KAB8218651.1"/>
    <property type="molecule type" value="Genomic_DNA"/>
</dbReference>
<evidence type="ECO:0000256" key="1">
    <source>
        <dbReference type="SAM" id="Phobius"/>
    </source>
</evidence>
<keyword evidence="1" id="KW-0472">Membrane</keyword>
<evidence type="ECO:0000313" key="2">
    <source>
        <dbReference type="EMBL" id="KAB8218651.1"/>
    </source>
</evidence>
<evidence type="ECO:0000313" key="3">
    <source>
        <dbReference type="Proteomes" id="UP000326799"/>
    </source>
</evidence>
<feature type="transmembrane region" description="Helical" evidence="1">
    <location>
        <begin position="15"/>
        <end position="34"/>
    </location>
</feature>
<reference evidence="2 3" key="1">
    <citation type="submission" date="2019-04" db="EMBL/GenBank/DDBJ databases">
        <title>Fungal friends and foes A comparative genomics study of 23 Aspergillus species from section Flavi.</title>
        <authorList>
            <consortium name="DOE Joint Genome Institute"/>
            <person name="Kjaerbolling I."/>
            <person name="Vesth T.C."/>
            <person name="Frisvad J.C."/>
            <person name="Nybo J.L."/>
            <person name="Theobald S."/>
            <person name="Kildgaard S."/>
            <person name="Petersen T.I."/>
            <person name="Kuo A."/>
            <person name="Sato A."/>
            <person name="Lyhne E.K."/>
            <person name="Kogle M.E."/>
            <person name="Wiebenga A."/>
            <person name="Kun R.S."/>
            <person name="Lubbers R.J."/>
            <person name="Makela M.R."/>
            <person name="Barry K."/>
            <person name="Chovatia M."/>
            <person name="Clum A."/>
            <person name="Daum C."/>
            <person name="Haridas S."/>
            <person name="He G."/>
            <person name="LaButti K."/>
            <person name="Lipzen A."/>
            <person name="Mondo S."/>
            <person name="Pangilinan J."/>
            <person name="Riley R."/>
            <person name="Salamov A."/>
            <person name="Simmons B.A."/>
            <person name="Magnuson J.K."/>
            <person name="Henrissat B."/>
            <person name="Mortensen U.H."/>
            <person name="Larsen T.O."/>
            <person name="De vries R.P."/>
            <person name="Grigoriev I.V."/>
            <person name="Machida M."/>
            <person name="Baker S.E."/>
            <person name="Andersen M.R."/>
        </authorList>
    </citation>
    <scope>NUCLEOTIDE SEQUENCE [LARGE SCALE GENOMIC DNA]</scope>
    <source>
        <strain evidence="2 3">CBS 126849</strain>
    </source>
</reference>
<gene>
    <name evidence="2" type="ORF">BDV33DRAFT_121206</name>
</gene>
<proteinExistence type="predicted"/>
<organism evidence="2 3">
    <name type="scientific">Aspergillus novoparasiticus</name>
    <dbReference type="NCBI Taxonomy" id="986946"/>
    <lineage>
        <taxon>Eukaryota</taxon>
        <taxon>Fungi</taxon>
        <taxon>Dikarya</taxon>
        <taxon>Ascomycota</taxon>
        <taxon>Pezizomycotina</taxon>
        <taxon>Eurotiomycetes</taxon>
        <taxon>Eurotiomycetidae</taxon>
        <taxon>Eurotiales</taxon>
        <taxon>Aspergillaceae</taxon>
        <taxon>Aspergillus</taxon>
        <taxon>Aspergillus subgen. Circumdati</taxon>
    </lineage>
</organism>
<accession>A0A5N6EM09</accession>
<protein>
    <submittedName>
        <fullName evidence="2">Uncharacterized protein</fullName>
    </submittedName>
</protein>
<keyword evidence="3" id="KW-1185">Reference proteome</keyword>
<keyword evidence="1" id="KW-0812">Transmembrane</keyword>
<dbReference type="Proteomes" id="UP000326799">
    <property type="component" value="Unassembled WGS sequence"/>
</dbReference>
<name>A0A5N6EM09_9EURO</name>